<evidence type="ECO:0000313" key="3">
    <source>
        <dbReference type="EMBL" id="ACU04200.1"/>
    </source>
</evidence>
<protein>
    <submittedName>
        <fullName evidence="3">Alkyl hydroperoxide reductase/ Thiol specific antioxidant/ Mal allergen</fullName>
    </submittedName>
</protein>
<dbReference type="InterPro" id="IPR036249">
    <property type="entry name" value="Thioredoxin-like_sf"/>
</dbReference>
<feature type="chain" id="PRO_5002973364" evidence="1">
    <location>
        <begin position="19"/>
        <end position="501"/>
    </location>
</feature>
<evidence type="ECO:0000313" key="4">
    <source>
        <dbReference type="Proteomes" id="UP000000852"/>
    </source>
</evidence>
<dbReference type="Gene3D" id="3.40.30.10">
    <property type="entry name" value="Glutaredoxin"/>
    <property type="match status" value="1"/>
</dbReference>
<evidence type="ECO:0000256" key="1">
    <source>
        <dbReference type="SAM" id="SignalP"/>
    </source>
</evidence>
<dbReference type="Proteomes" id="UP000000852">
    <property type="component" value="Chromosome"/>
</dbReference>
<dbReference type="RefSeq" id="WP_015807814.1">
    <property type="nucleotide sequence ID" value="NC_013061.1"/>
</dbReference>
<dbReference type="HOGENOM" id="CLU_033806_0_0_10"/>
<dbReference type="InterPro" id="IPR000866">
    <property type="entry name" value="AhpC/TSA"/>
</dbReference>
<dbReference type="GO" id="GO:0016491">
    <property type="term" value="F:oxidoreductase activity"/>
    <property type="evidence" value="ECO:0007669"/>
    <property type="project" value="InterPro"/>
</dbReference>
<dbReference type="InterPro" id="IPR050553">
    <property type="entry name" value="Thioredoxin_ResA/DsbE_sf"/>
</dbReference>
<dbReference type="GO" id="GO:0016209">
    <property type="term" value="F:antioxidant activity"/>
    <property type="evidence" value="ECO:0007669"/>
    <property type="project" value="InterPro"/>
</dbReference>
<sequence length="501" mass="57970">MKRVILMYLLCAGLVSHAQEWTKKINDSDFHNRRSKGLKIGDKMPDISLGSVWNNKTGKTRFSDFKGKLIILDFWSQGCSDCIAAFPKMEKLQKEFKDEIQIFLFNPWEMVDDVIMHFKKNSEDLKMPDLPCIQKDTKGISEQLLKLLPVMGVTTQVWIDKDGKITLIGSSRNNTSKKIRDFLDGKEVYKLNNNSLNPNFDPSYPYVKLLGDFKTTPVKYSSTFTGFNNEYQAQNPNRALNILDSAAGTIRNTFVNTFVLDLYSHPFKDIFLAQQKKILYEAISHRGYVIPFNFELPKDTLRYTYFHKYLNGGSDDSIYRKPKFCYEQILPINVPVELQKKYMLEDLNRYFSSLYGTYGRLEKRVVPCYELVQLAGSMPVNSKSRNPDNLYSTMKKVNTVKDWKKYVRYENYSLSLICQEIFENQYLRNEFLENKKSSKPAILFNETGLEGTAILDLLELPEAAAIKSMEDYRRALNKIGFDIKVSSRSLNFLVITDNSGK</sequence>
<evidence type="ECO:0000259" key="2">
    <source>
        <dbReference type="PROSITE" id="PS51352"/>
    </source>
</evidence>
<keyword evidence="1" id="KW-0732">Signal</keyword>
<dbReference type="EMBL" id="CP001681">
    <property type="protein sequence ID" value="ACU04200.1"/>
    <property type="molecule type" value="Genomic_DNA"/>
</dbReference>
<organism evidence="3 4">
    <name type="scientific">Pedobacter heparinus (strain ATCC 13125 / DSM 2366 / CIP 104194 / JCM 7457 / NBRC 12017 / NCIMB 9290 / NRRL B-14731 / HIM 762-3)</name>
    <dbReference type="NCBI Taxonomy" id="485917"/>
    <lineage>
        <taxon>Bacteria</taxon>
        <taxon>Pseudomonadati</taxon>
        <taxon>Bacteroidota</taxon>
        <taxon>Sphingobacteriia</taxon>
        <taxon>Sphingobacteriales</taxon>
        <taxon>Sphingobacteriaceae</taxon>
        <taxon>Pedobacter</taxon>
    </lineage>
</organism>
<dbReference type="Pfam" id="PF00578">
    <property type="entry name" value="AhpC-TSA"/>
    <property type="match status" value="1"/>
</dbReference>
<dbReference type="InterPro" id="IPR013766">
    <property type="entry name" value="Thioredoxin_domain"/>
</dbReference>
<dbReference type="STRING" id="485917.Phep_1993"/>
<dbReference type="KEGG" id="phe:Phep_1993"/>
<accession>C6XWQ6</accession>
<dbReference type="PROSITE" id="PS51352">
    <property type="entry name" value="THIOREDOXIN_2"/>
    <property type="match status" value="1"/>
</dbReference>
<name>C6XWQ6_PEDHD</name>
<keyword evidence="4" id="KW-1185">Reference proteome</keyword>
<reference evidence="3 4" key="1">
    <citation type="journal article" date="2009" name="Stand. Genomic Sci.">
        <title>Complete genome sequence of Pedobacter heparinus type strain (HIM 762-3).</title>
        <authorList>
            <person name="Han C."/>
            <person name="Spring S."/>
            <person name="Lapidus A."/>
            <person name="Del Rio T.G."/>
            <person name="Tice H."/>
            <person name="Copeland A."/>
            <person name="Cheng J.F."/>
            <person name="Lucas S."/>
            <person name="Chen F."/>
            <person name="Nolan M."/>
            <person name="Bruce D."/>
            <person name="Goodwin L."/>
            <person name="Pitluck S."/>
            <person name="Ivanova N."/>
            <person name="Mavromatis K."/>
            <person name="Mikhailova N."/>
            <person name="Pati A."/>
            <person name="Chen A."/>
            <person name="Palaniappan K."/>
            <person name="Land M."/>
            <person name="Hauser L."/>
            <person name="Chang Y.J."/>
            <person name="Jeffries C.C."/>
            <person name="Saunders E."/>
            <person name="Chertkov O."/>
            <person name="Brettin T."/>
            <person name="Goker M."/>
            <person name="Rohde M."/>
            <person name="Bristow J."/>
            <person name="Eisen J.A."/>
            <person name="Markowitz V."/>
            <person name="Hugenholtz P."/>
            <person name="Kyrpides N.C."/>
            <person name="Klenk H.P."/>
            <person name="Detter J.C."/>
        </authorList>
    </citation>
    <scope>NUCLEOTIDE SEQUENCE [LARGE SCALE GENOMIC DNA]</scope>
    <source>
        <strain evidence="4">ATCC 13125 / DSM 2366 / CIP 104194 / JCM 7457 / NBRC 12017 / NCIMB 9290 / NRRL B-14731 / HIM 762-3</strain>
    </source>
</reference>
<proteinExistence type="predicted"/>
<feature type="domain" description="Thioredoxin" evidence="2">
    <location>
        <begin position="38"/>
        <end position="188"/>
    </location>
</feature>
<dbReference type="eggNOG" id="COG0526">
    <property type="taxonomic scope" value="Bacteria"/>
</dbReference>
<dbReference type="AlphaFoldDB" id="C6XWQ6"/>
<dbReference type="PANTHER" id="PTHR42852:SF13">
    <property type="entry name" value="PROTEIN DIPZ"/>
    <property type="match status" value="1"/>
</dbReference>
<feature type="signal peptide" evidence="1">
    <location>
        <begin position="1"/>
        <end position="18"/>
    </location>
</feature>
<dbReference type="PANTHER" id="PTHR42852">
    <property type="entry name" value="THIOL:DISULFIDE INTERCHANGE PROTEIN DSBE"/>
    <property type="match status" value="1"/>
</dbReference>
<dbReference type="CDD" id="cd02966">
    <property type="entry name" value="TlpA_like_family"/>
    <property type="match status" value="1"/>
</dbReference>
<gene>
    <name evidence="3" type="ordered locus">Phep_1993</name>
</gene>
<dbReference type="SUPFAM" id="SSF52833">
    <property type="entry name" value="Thioredoxin-like"/>
    <property type="match status" value="1"/>
</dbReference>
<dbReference type="OrthoDB" id="1118217at2"/>